<gene>
    <name evidence="8" type="ORF">EM808_28130</name>
</gene>
<dbReference type="RefSeq" id="WP_127743084.1">
    <property type="nucleotide sequence ID" value="NZ_CP196004.1"/>
</dbReference>
<dbReference type="InterPro" id="IPR013762">
    <property type="entry name" value="Integrase-like_cat_sf"/>
</dbReference>
<name>A0A437K2J5_9BACI</name>
<dbReference type="PANTHER" id="PTHR30349">
    <property type="entry name" value="PHAGE INTEGRASE-RELATED"/>
    <property type="match status" value="1"/>
</dbReference>
<protein>
    <submittedName>
        <fullName evidence="8">Transposase</fullName>
    </submittedName>
</protein>
<dbReference type="GO" id="GO:0003677">
    <property type="term" value="F:DNA binding"/>
    <property type="evidence" value="ECO:0007669"/>
    <property type="project" value="UniProtKB-UniRule"/>
</dbReference>
<dbReference type="PROSITE" id="PS51898">
    <property type="entry name" value="TYR_RECOMBINASE"/>
    <property type="match status" value="1"/>
</dbReference>
<feature type="domain" description="Core-binding (CB)" evidence="7">
    <location>
        <begin position="22"/>
        <end position="119"/>
    </location>
</feature>
<dbReference type="InterPro" id="IPR002104">
    <property type="entry name" value="Integrase_catalytic"/>
</dbReference>
<dbReference type="PROSITE" id="PS51900">
    <property type="entry name" value="CB"/>
    <property type="match status" value="1"/>
</dbReference>
<evidence type="ECO:0000313" key="8">
    <source>
        <dbReference type="EMBL" id="RVT56205.1"/>
    </source>
</evidence>
<evidence type="ECO:0000256" key="2">
    <source>
        <dbReference type="ARBA" id="ARBA00022908"/>
    </source>
</evidence>
<evidence type="ECO:0000256" key="5">
    <source>
        <dbReference type="PROSITE-ProRule" id="PRU01248"/>
    </source>
</evidence>
<dbReference type="InterPro" id="IPR011010">
    <property type="entry name" value="DNA_brk_join_enz"/>
</dbReference>
<dbReference type="InterPro" id="IPR004107">
    <property type="entry name" value="Integrase_SAM-like_N"/>
</dbReference>
<reference evidence="8 9" key="1">
    <citation type="submission" date="2019-01" db="EMBL/GenBank/DDBJ databases">
        <title>Bacillus sp. M5HDSG1-1, whole genome shotgun sequence.</title>
        <authorList>
            <person name="Tuo L."/>
        </authorList>
    </citation>
    <scope>NUCLEOTIDE SEQUENCE [LARGE SCALE GENOMIC DNA]</scope>
    <source>
        <strain evidence="8 9">M5HDSG1-1</strain>
    </source>
</reference>
<keyword evidence="2" id="KW-0229">DNA integration</keyword>
<keyword evidence="3 5" id="KW-0238">DNA-binding</keyword>
<organism evidence="8 9">
    <name type="scientific">Niallia taxi</name>
    <dbReference type="NCBI Taxonomy" id="2499688"/>
    <lineage>
        <taxon>Bacteria</taxon>
        <taxon>Bacillati</taxon>
        <taxon>Bacillota</taxon>
        <taxon>Bacilli</taxon>
        <taxon>Bacillales</taxon>
        <taxon>Bacillaceae</taxon>
        <taxon>Niallia</taxon>
    </lineage>
</organism>
<feature type="domain" description="Tyr recombinase" evidence="6">
    <location>
        <begin position="169"/>
        <end position="360"/>
    </location>
</feature>
<dbReference type="EMBL" id="RZTZ01000039">
    <property type="protein sequence ID" value="RVT56205.1"/>
    <property type="molecule type" value="Genomic_DNA"/>
</dbReference>
<dbReference type="Proteomes" id="UP000288024">
    <property type="component" value="Unassembled WGS sequence"/>
</dbReference>
<comment type="caution">
    <text evidence="8">The sequence shown here is derived from an EMBL/GenBank/DDBJ whole genome shotgun (WGS) entry which is preliminary data.</text>
</comment>
<evidence type="ECO:0000256" key="4">
    <source>
        <dbReference type="ARBA" id="ARBA00023172"/>
    </source>
</evidence>
<proteinExistence type="inferred from homology"/>
<dbReference type="AlphaFoldDB" id="A0A437K2J5"/>
<dbReference type="Pfam" id="PF00589">
    <property type="entry name" value="Phage_integrase"/>
    <property type="match status" value="1"/>
</dbReference>
<dbReference type="GO" id="GO:0015074">
    <property type="term" value="P:DNA integration"/>
    <property type="evidence" value="ECO:0007669"/>
    <property type="project" value="UniProtKB-KW"/>
</dbReference>
<dbReference type="Gene3D" id="1.10.150.130">
    <property type="match status" value="1"/>
</dbReference>
<dbReference type="Pfam" id="PF02899">
    <property type="entry name" value="Phage_int_SAM_1"/>
    <property type="match status" value="1"/>
</dbReference>
<keyword evidence="4" id="KW-0233">DNA recombination</keyword>
<keyword evidence="9" id="KW-1185">Reference proteome</keyword>
<dbReference type="InterPro" id="IPR010998">
    <property type="entry name" value="Integrase_recombinase_N"/>
</dbReference>
<accession>A0A437K2J5</accession>
<evidence type="ECO:0000259" key="6">
    <source>
        <dbReference type="PROSITE" id="PS51898"/>
    </source>
</evidence>
<dbReference type="InterPro" id="IPR050090">
    <property type="entry name" value="Tyrosine_recombinase_XerCD"/>
</dbReference>
<sequence length="376" mass="44343">MRVQEVLLDEDKKRYILIDGDGMPVIEAIRYLKYLDSVGRSIYTQKTYCYALKHYFSFLRESSLSLHDISINLLGEFITWLKNPYHSIKVTPIEKHSNKTEKTINLTLTVITNFYDYLYRTEQLHSNVIERIKRESFSFGHSKYKDFLYHVNKGKSIKKNILKLKIPKQKLKVLTKEEVDQIYKATTNIRDKLLIKLLFETGFRIGEALSLYLEDFKFHHKNGHRICLKDRGELINGAKLKSGERSVHVSQELMDLYDDYLYDIVDDLEIKSNFVFVKISGERIGQALTYQDVNSLFRRLKKKTGIDVHPHLLRHTHATLFYQQTKDIKQVQERLGHSQIQTTIDLYLHPSDEHIRAEWEKAQPAFRIVNSKQEES</sequence>
<dbReference type="GeneID" id="87620628"/>
<evidence type="ECO:0000256" key="1">
    <source>
        <dbReference type="ARBA" id="ARBA00008857"/>
    </source>
</evidence>
<comment type="similarity">
    <text evidence="1">Belongs to the 'phage' integrase family.</text>
</comment>
<dbReference type="InterPro" id="IPR044068">
    <property type="entry name" value="CB"/>
</dbReference>
<dbReference type="GO" id="GO:0006310">
    <property type="term" value="P:DNA recombination"/>
    <property type="evidence" value="ECO:0007669"/>
    <property type="project" value="UniProtKB-KW"/>
</dbReference>
<dbReference type="Gene3D" id="1.10.443.10">
    <property type="entry name" value="Intergrase catalytic core"/>
    <property type="match status" value="1"/>
</dbReference>
<evidence type="ECO:0000259" key="7">
    <source>
        <dbReference type="PROSITE" id="PS51900"/>
    </source>
</evidence>
<dbReference type="SUPFAM" id="SSF56349">
    <property type="entry name" value="DNA breaking-rejoining enzymes"/>
    <property type="match status" value="1"/>
</dbReference>
<dbReference type="PANTHER" id="PTHR30349:SF41">
    <property type="entry name" value="INTEGRASE_RECOMBINASE PROTEIN MJ0367-RELATED"/>
    <property type="match status" value="1"/>
</dbReference>
<evidence type="ECO:0000313" key="9">
    <source>
        <dbReference type="Proteomes" id="UP000288024"/>
    </source>
</evidence>
<evidence type="ECO:0000256" key="3">
    <source>
        <dbReference type="ARBA" id="ARBA00023125"/>
    </source>
</evidence>